<dbReference type="Proteomes" id="UP000009079">
    <property type="component" value="Chromosome"/>
</dbReference>
<reference evidence="1 2" key="1">
    <citation type="journal article" date="2009" name="Appl. Environ. Microbiol.">
        <title>Metabolic versatility and indigenous origin of the archaeon Thermococcus sibiricus, isolated from a siberian oil reservoir, as revealed by genome analysis.</title>
        <authorList>
            <person name="Mardanov A.V."/>
            <person name="Ravin N.V."/>
            <person name="Svetlitchnyi V.A."/>
            <person name="Beletsky A.V."/>
            <person name="Miroshnichenko M.L."/>
            <person name="Bonch-Osmolovskaya E.A."/>
            <person name="Skryabin K.G."/>
        </authorList>
    </citation>
    <scope>NUCLEOTIDE SEQUENCE [LARGE SCALE GENOMIC DNA]</scope>
    <source>
        <strain evidence="2">DSM 12597 / MM 739</strain>
    </source>
</reference>
<dbReference type="AlphaFoldDB" id="C6A334"/>
<evidence type="ECO:0000313" key="2">
    <source>
        <dbReference type="Proteomes" id="UP000009079"/>
    </source>
</evidence>
<accession>C6A334</accession>
<dbReference type="KEGG" id="tsi:TSIB_0971"/>
<proteinExistence type="predicted"/>
<gene>
    <name evidence="1" type="ordered locus">TSIB_0971</name>
</gene>
<name>C6A334_THESM</name>
<dbReference type="HOGENOM" id="CLU_827998_0_0_2"/>
<dbReference type="STRING" id="604354.TSIB_0971"/>
<organism evidence="1 2">
    <name type="scientific">Thermococcus sibiricus (strain DSM 12597 / MM 739)</name>
    <dbReference type="NCBI Taxonomy" id="604354"/>
    <lineage>
        <taxon>Archaea</taxon>
        <taxon>Methanobacteriati</taxon>
        <taxon>Methanobacteriota</taxon>
        <taxon>Thermococci</taxon>
        <taxon>Thermococcales</taxon>
        <taxon>Thermococcaceae</taxon>
        <taxon>Thermococcus</taxon>
    </lineage>
</organism>
<evidence type="ECO:0000313" key="1">
    <source>
        <dbReference type="EMBL" id="ACS90029.1"/>
    </source>
</evidence>
<dbReference type="EMBL" id="CP001463">
    <property type="protein sequence ID" value="ACS90029.1"/>
    <property type="molecule type" value="Genomic_DNA"/>
</dbReference>
<sequence>MKRLVLVVILALLLLPAYYVVREFFTDNNTSQSWDENDLALWRVKIERLAANSSYGIGAIWLGKDSLAGDNYIHIAISPYGDKEALMKAIEEMGIPPEAVKIEVRGEYDEDFTAPEPACHINYTHTRAGTINGDVIIHTSFGTSGMYYLKLLACEEEGKELKLTFKLWKCNPASVMCTDDLTFPKFEIKFLKDYQRVKVTVLADSWTGKRTGVYTFDLSHKPLWVLHEDSEKREEMYIYRDGWVKVLYAVPPKEALEVIGSPYVYLYPWEFFEKYGHNQTRLNQEILAIAKEKGYLAEEEEHLVFIYVPNFSRETLQKVEEDFGEYVQAIVLRNE</sequence>
<keyword evidence="2" id="KW-1185">Reference proteome</keyword>
<dbReference type="RefSeq" id="WP_015849248.1">
    <property type="nucleotide sequence ID" value="NC_012883.1"/>
</dbReference>
<protein>
    <submittedName>
        <fullName evidence="1">Uncharacterized protein</fullName>
    </submittedName>
</protein>
<dbReference type="OrthoDB" id="91614at2157"/>
<dbReference type="GeneID" id="8095966"/>